<feature type="transmembrane region" description="Helical" evidence="11">
    <location>
        <begin position="288"/>
        <end position="307"/>
    </location>
</feature>
<dbReference type="Pfam" id="PF03186">
    <property type="entry name" value="CobD_Cbib"/>
    <property type="match status" value="1"/>
</dbReference>
<keyword evidence="9 11" id="KW-1133">Transmembrane helix</keyword>
<reference evidence="12" key="1">
    <citation type="submission" date="2022-04" db="EMBL/GenBank/DDBJ databases">
        <title>Halocatena sp. nov., isolated from a salt lake.</title>
        <authorList>
            <person name="Cui H.-L."/>
        </authorList>
    </citation>
    <scope>NUCLEOTIDE SEQUENCE</scope>
    <source>
        <strain evidence="12">AD-1</strain>
    </source>
</reference>
<dbReference type="EMBL" id="CP096019">
    <property type="protein sequence ID" value="UPM41846.1"/>
    <property type="molecule type" value="Genomic_DNA"/>
</dbReference>
<comment type="similarity">
    <text evidence="4 11">Belongs to the CobD/CbiB family.</text>
</comment>
<keyword evidence="13" id="KW-1185">Reference proteome</keyword>
<dbReference type="PANTHER" id="PTHR34308:SF1">
    <property type="entry name" value="COBALAMIN BIOSYNTHESIS PROTEIN CBIB"/>
    <property type="match status" value="1"/>
</dbReference>
<dbReference type="GO" id="GO:0005886">
    <property type="term" value="C:plasma membrane"/>
    <property type="evidence" value="ECO:0007669"/>
    <property type="project" value="UniProtKB-SubCell"/>
</dbReference>
<keyword evidence="7 11" id="KW-0169">Cobalamin biosynthesis</keyword>
<organism evidence="12 13">
    <name type="scientific">Halocatena salina</name>
    <dbReference type="NCBI Taxonomy" id="2934340"/>
    <lineage>
        <taxon>Archaea</taxon>
        <taxon>Methanobacteriati</taxon>
        <taxon>Methanobacteriota</taxon>
        <taxon>Stenosarchaea group</taxon>
        <taxon>Halobacteria</taxon>
        <taxon>Halobacteriales</taxon>
        <taxon>Natronomonadaceae</taxon>
        <taxon>Halocatena</taxon>
    </lineage>
</organism>
<feature type="transmembrane region" description="Helical" evidence="11">
    <location>
        <begin position="83"/>
        <end position="101"/>
    </location>
</feature>
<feature type="transmembrane region" description="Helical" evidence="11">
    <location>
        <begin position="51"/>
        <end position="76"/>
    </location>
</feature>
<dbReference type="GO" id="GO:0009236">
    <property type="term" value="P:cobalamin biosynthetic process"/>
    <property type="evidence" value="ECO:0007669"/>
    <property type="project" value="UniProtKB-UniRule"/>
</dbReference>
<protein>
    <recommendedName>
        <fullName evidence="5 11">Probable cobalamin biosynthesis protein CobD</fullName>
    </recommendedName>
</protein>
<dbReference type="NCBIfam" id="TIGR00380">
    <property type="entry name" value="cobal_cbiB"/>
    <property type="match status" value="1"/>
</dbReference>
<dbReference type="KEGG" id="haad:MW046_07580"/>
<proteinExistence type="inferred from homology"/>
<evidence type="ECO:0000256" key="1">
    <source>
        <dbReference type="ARBA" id="ARBA00003384"/>
    </source>
</evidence>
<dbReference type="HAMAP" id="MF_00024">
    <property type="entry name" value="CobD_CbiB"/>
    <property type="match status" value="1"/>
</dbReference>
<comment type="caution">
    <text evidence="11">Lacks conserved residue(s) required for the propagation of feature annotation.</text>
</comment>
<dbReference type="PANTHER" id="PTHR34308">
    <property type="entry name" value="COBALAMIN BIOSYNTHESIS PROTEIN CBIB"/>
    <property type="match status" value="1"/>
</dbReference>
<comment type="subcellular location">
    <subcellularLocation>
        <location evidence="2 11">Cell membrane</location>
        <topology evidence="2 11">Multi-pass membrane protein</topology>
    </subcellularLocation>
</comment>
<feature type="transmembrane region" description="Helical" evidence="11">
    <location>
        <begin position="155"/>
        <end position="180"/>
    </location>
</feature>
<keyword evidence="6 11" id="KW-1003">Cell membrane</keyword>
<gene>
    <name evidence="12" type="primary">cbiB</name>
    <name evidence="11" type="synonym">cobD</name>
    <name evidence="12" type="ORF">MW046_07580</name>
</gene>
<comment type="function">
    <text evidence="1 11">Converts cobyric acid to cobinamide by the addition of aminopropanol on the F carboxylic group.</text>
</comment>
<evidence type="ECO:0000256" key="2">
    <source>
        <dbReference type="ARBA" id="ARBA00004651"/>
    </source>
</evidence>
<dbReference type="GeneID" id="71927897"/>
<dbReference type="GO" id="GO:0015420">
    <property type="term" value="F:ABC-type vitamin B12 transporter activity"/>
    <property type="evidence" value="ECO:0007669"/>
    <property type="project" value="UniProtKB-UniRule"/>
</dbReference>
<evidence type="ECO:0000256" key="11">
    <source>
        <dbReference type="HAMAP-Rule" id="MF_00024"/>
    </source>
</evidence>
<evidence type="ECO:0000313" key="13">
    <source>
        <dbReference type="Proteomes" id="UP000831768"/>
    </source>
</evidence>
<evidence type="ECO:0000256" key="7">
    <source>
        <dbReference type="ARBA" id="ARBA00022573"/>
    </source>
</evidence>
<keyword evidence="10 11" id="KW-0472">Membrane</keyword>
<accession>A0A8T9ZZD0</accession>
<dbReference type="Proteomes" id="UP000831768">
    <property type="component" value="Chromosome"/>
</dbReference>
<evidence type="ECO:0000256" key="5">
    <source>
        <dbReference type="ARBA" id="ARBA00016185"/>
    </source>
</evidence>
<evidence type="ECO:0000256" key="3">
    <source>
        <dbReference type="ARBA" id="ARBA00004953"/>
    </source>
</evidence>
<comment type="pathway">
    <text evidence="3 11">Cofactor biosynthesis; adenosylcobalamin biosynthesis.</text>
</comment>
<dbReference type="InterPro" id="IPR004485">
    <property type="entry name" value="Cobalamin_biosynth_CobD/CbiB"/>
</dbReference>
<evidence type="ECO:0000256" key="4">
    <source>
        <dbReference type="ARBA" id="ARBA00006263"/>
    </source>
</evidence>
<dbReference type="GO" id="GO:0048472">
    <property type="term" value="F:threonine-phosphate decarboxylase activity"/>
    <property type="evidence" value="ECO:0007669"/>
    <property type="project" value="InterPro"/>
</dbReference>
<sequence>MTATGTLAPLASIALALVLDTAVGEPPERVHPVSWLGQVIAPFDRDWDRPLVVGGIVGGIVSLLAAGSGGVVVVLADSIHPGGGVLATGLVLFVTTSRRLLLDTARTVITHTTTDLPDARTRLRALAGRDATALSAGQVRSGAVESAAENLSDGLVAPLCAFVVLAPVSLALGAAGATAVKAVNTLDSMLGYEHKPVGTISARLDDLVMWVPARVSALLLATGSVSALATQRAWLATVPSPNAGWPMGTLAAVVGCRLEKPGVYTLNPDCPLPSVTVAHEAIQHVSRVSLLVFVLGAILVTGFRIAMTGGVQPWF</sequence>
<name>A0A8T9ZZD0_9EURY</name>
<dbReference type="RefSeq" id="WP_247992526.1">
    <property type="nucleotide sequence ID" value="NZ_CP096019.1"/>
</dbReference>
<evidence type="ECO:0000256" key="9">
    <source>
        <dbReference type="ARBA" id="ARBA00022989"/>
    </source>
</evidence>
<keyword evidence="8 11" id="KW-0812">Transmembrane</keyword>
<evidence type="ECO:0000256" key="10">
    <source>
        <dbReference type="ARBA" id="ARBA00023136"/>
    </source>
</evidence>
<evidence type="ECO:0000313" key="12">
    <source>
        <dbReference type="EMBL" id="UPM41846.1"/>
    </source>
</evidence>
<evidence type="ECO:0000256" key="8">
    <source>
        <dbReference type="ARBA" id="ARBA00022692"/>
    </source>
</evidence>
<dbReference type="AlphaFoldDB" id="A0A8T9ZZD0"/>
<evidence type="ECO:0000256" key="6">
    <source>
        <dbReference type="ARBA" id="ARBA00022475"/>
    </source>
</evidence>